<protein>
    <submittedName>
        <fullName evidence="1">Cell wall-binding repeat-containing protein</fullName>
    </submittedName>
</protein>
<dbReference type="PANTHER" id="PTHR30032">
    <property type="entry name" value="N-ACETYLMURAMOYL-L-ALANINE AMIDASE-RELATED"/>
    <property type="match status" value="1"/>
</dbReference>
<name>A0ABV8Q523_9MICO</name>
<reference evidence="2" key="1">
    <citation type="journal article" date="2019" name="Int. J. Syst. Evol. Microbiol.">
        <title>The Global Catalogue of Microorganisms (GCM) 10K type strain sequencing project: providing services to taxonomists for standard genome sequencing and annotation.</title>
        <authorList>
            <consortium name="The Broad Institute Genomics Platform"/>
            <consortium name="The Broad Institute Genome Sequencing Center for Infectious Disease"/>
            <person name="Wu L."/>
            <person name="Ma J."/>
        </authorList>
    </citation>
    <scope>NUCLEOTIDE SEQUENCE [LARGE SCALE GENOMIC DNA]</scope>
    <source>
        <strain evidence="2">CGMCC 1.10363</strain>
    </source>
</reference>
<proteinExistence type="predicted"/>
<dbReference type="Proteomes" id="UP001595900">
    <property type="component" value="Unassembled WGS sequence"/>
</dbReference>
<sequence length="688" mass="70463">MSDQHCYTRFLALLLAIAAVVGVVTVATAPAERAQAATLSGSQFQPGAIISDAAFFNGSAMTQAQIQTFLNSKEPTCSNSSCLSILKTTTTSKAADSLCKAYQGASNETTAAILYKVQVACGVSAKVLLATLEKEQGLVSSTGPTAGALQTAMGYACPDTAPCNTAYYGIFNQLYNAAHQFQNYRANPSYFNFAANRTSNIQYSPNASCGSLRVLVQNAATAALYNYTPYTPNAAALSNLYGVGNSCSAYGNRNFWVFYNTWFGAGNPPFGAFDQGAVTNGVASVSGWAIDPVDPTRSLMMQISITNPAGTTTTTTVTANQNRPDVGAVYPYAKNSAGQTLHGFSLTMPAAATGQYGFCVTAVASPINSSGNTSLGCKYQLYGAASTTPTTTRLAGVERWETAAAISKAAFPTPGVPVAYIASGQTFADGLSAAPAAAKQGGPVLFVQQNAIPSATLAELQRIKPARIVVVGGTNAVSSSVYAKLQSVQKSITRIGGATRYQTSLMIAQSAFPTGTKAFLATGVDYPDALAAGAAAGSMSAPVLLVNGAARSTDSALTSRLKSMGAKSVYVAGGTNAVSAASISGVSAIGATVTRYAGTDRYDTSTKIANAFYTKAATVYLASGATYPDALAGAVLAGRTKGPLLITQRQCVPSAEGQVILRMGATTVTLFGGTSALTAQVAKLGVCA</sequence>
<evidence type="ECO:0000313" key="1">
    <source>
        <dbReference type="EMBL" id="MFC4243521.1"/>
    </source>
</evidence>
<dbReference type="EMBL" id="JBHSCN010000005">
    <property type="protein sequence ID" value="MFC4243521.1"/>
    <property type="molecule type" value="Genomic_DNA"/>
</dbReference>
<dbReference type="InterPro" id="IPR051922">
    <property type="entry name" value="Bact_Sporulation_Assoc"/>
</dbReference>
<organism evidence="1 2">
    <name type="scientific">Gryllotalpicola reticulitermitis</name>
    <dbReference type="NCBI Taxonomy" id="1184153"/>
    <lineage>
        <taxon>Bacteria</taxon>
        <taxon>Bacillati</taxon>
        <taxon>Actinomycetota</taxon>
        <taxon>Actinomycetes</taxon>
        <taxon>Micrococcales</taxon>
        <taxon>Microbacteriaceae</taxon>
        <taxon>Gryllotalpicola</taxon>
    </lineage>
</organism>
<dbReference type="RefSeq" id="WP_390228589.1">
    <property type="nucleotide sequence ID" value="NZ_JBHSCN010000005.1"/>
</dbReference>
<evidence type="ECO:0000313" key="2">
    <source>
        <dbReference type="Proteomes" id="UP001595900"/>
    </source>
</evidence>
<gene>
    <name evidence="1" type="ORF">ACFOYW_09050</name>
</gene>
<dbReference type="PANTHER" id="PTHR30032:SF8">
    <property type="entry name" value="GERMINATION-SPECIFIC N-ACETYLMURAMOYL-L-ALANINE AMIDASE"/>
    <property type="match status" value="1"/>
</dbReference>
<comment type="caution">
    <text evidence="1">The sequence shown here is derived from an EMBL/GenBank/DDBJ whole genome shotgun (WGS) entry which is preliminary data.</text>
</comment>
<dbReference type="Pfam" id="PF04122">
    <property type="entry name" value="CW_binding_2"/>
    <property type="match status" value="3"/>
</dbReference>
<keyword evidence="2" id="KW-1185">Reference proteome</keyword>
<dbReference type="Gene3D" id="3.40.50.12090">
    <property type="match status" value="2"/>
</dbReference>
<dbReference type="InterPro" id="IPR007253">
    <property type="entry name" value="Cell_wall-bd_2"/>
</dbReference>
<accession>A0ABV8Q523</accession>